<accession>R7RWN2</accession>
<dbReference type="KEGG" id="shs:STEHIDRAFT_163949"/>
<name>R7RWN2_STEHR</name>
<dbReference type="OrthoDB" id="2803878at2759"/>
<sequence length="405" mass="46806">MAFRTPEEWLDQFARVSEGRFLTIGLDSLSDQHKQEAMNLACDLVRVFAPDVQWSIAEDGLPEVEMDVVASDQDEENEEEDEDVPHLTQEEDDKLLTDAGELARRLNLWQRPLTPHDFIHVLMAEQSPRKTDRIAEGVGLAMRGVQWASCAEWEDALHDLKHDMTPTQLSRDTTRCDLLESVSSRLHMRNKIMAAHEGNHGAGRVVQQIVHRVESVKFAVDWQQLSKRDKGVWFKDHFRLHSHHRHLFSHLDEDDQEVIAQTIKTHRIDYKKWKRSLESITTARNRLLELIRHYGAVSLLVPSWDEDILKRSRYARDHQVIIALIDRIIPPQHDPTDVHGEGAHPLAIHQPSMRHAVWNIANSLGDEDMAEYVQGFLAFLNAHVEPAQSTSISLDEWRVFVDRHR</sequence>
<dbReference type="eggNOG" id="ENOG502RVPR">
    <property type="taxonomic scope" value="Eukaryota"/>
</dbReference>
<dbReference type="Proteomes" id="UP000053927">
    <property type="component" value="Unassembled WGS sequence"/>
</dbReference>
<protein>
    <submittedName>
        <fullName evidence="1">Uncharacterized protein</fullName>
    </submittedName>
</protein>
<dbReference type="GeneID" id="18802474"/>
<reference evidence="2" key="1">
    <citation type="journal article" date="2012" name="Science">
        <title>The Paleozoic origin of enzymatic lignin decomposition reconstructed from 31 fungal genomes.</title>
        <authorList>
            <person name="Floudas D."/>
            <person name="Binder M."/>
            <person name="Riley R."/>
            <person name="Barry K."/>
            <person name="Blanchette R.A."/>
            <person name="Henrissat B."/>
            <person name="Martinez A.T."/>
            <person name="Otillar R."/>
            <person name="Spatafora J.W."/>
            <person name="Yadav J.S."/>
            <person name="Aerts A."/>
            <person name="Benoit I."/>
            <person name="Boyd A."/>
            <person name="Carlson A."/>
            <person name="Copeland A."/>
            <person name="Coutinho P.M."/>
            <person name="de Vries R.P."/>
            <person name="Ferreira P."/>
            <person name="Findley K."/>
            <person name="Foster B."/>
            <person name="Gaskell J."/>
            <person name="Glotzer D."/>
            <person name="Gorecki P."/>
            <person name="Heitman J."/>
            <person name="Hesse C."/>
            <person name="Hori C."/>
            <person name="Igarashi K."/>
            <person name="Jurgens J.A."/>
            <person name="Kallen N."/>
            <person name="Kersten P."/>
            <person name="Kohler A."/>
            <person name="Kuees U."/>
            <person name="Kumar T.K.A."/>
            <person name="Kuo A."/>
            <person name="LaButti K."/>
            <person name="Larrondo L.F."/>
            <person name="Lindquist E."/>
            <person name="Ling A."/>
            <person name="Lombard V."/>
            <person name="Lucas S."/>
            <person name="Lundell T."/>
            <person name="Martin R."/>
            <person name="McLaughlin D.J."/>
            <person name="Morgenstern I."/>
            <person name="Morin E."/>
            <person name="Murat C."/>
            <person name="Nagy L.G."/>
            <person name="Nolan M."/>
            <person name="Ohm R.A."/>
            <person name="Patyshakuliyeva A."/>
            <person name="Rokas A."/>
            <person name="Ruiz-Duenas F.J."/>
            <person name="Sabat G."/>
            <person name="Salamov A."/>
            <person name="Samejima M."/>
            <person name="Schmutz J."/>
            <person name="Slot J.C."/>
            <person name="St John F."/>
            <person name="Stenlid J."/>
            <person name="Sun H."/>
            <person name="Sun S."/>
            <person name="Syed K."/>
            <person name="Tsang A."/>
            <person name="Wiebenga A."/>
            <person name="Young D."/>
            <person name="Pisabarro A."/>
            <person name="Eastwood D.C."/>
            <person name="Martin F."/>
            <person name="Cullen D."/>
            <person name="Grigoriev I.V."/>
            <person name="Hibbett D.S."/>
        </authorList>
    </citation>
    <scope>NUCLEOTIDE SEQUENCE [LARGE SCALE GENOMIC DNA]</scope>
    <source>
        <strain evidence="2">FP-91666</strain>
    </source>
</reference>
<gene>
    <name evidence="1" type="ORF">STEHIDRAFT_163949</name>
</gene>
<dbReference type="OMA" id="ASCAEWE"/>
<dbReference type="RefSeq" id="XP_007311742.1">
    <property type="nucleotide sequence ID" value="XM_007311680.1"/>
</dbReference>
<evidence type="ECO:0000313" key="2">
    <source>
        <dbReference type="Proteomes" id="UP000053927"/>
    </source>
</evidence>
<dbReference type="EMBL" id="JH687408">
    <property type="protein sequence ID" value="EIM79188.1"/>
    <property type="molecule type" value="Genomic_DNA"/>
</dbReference>
<dbReference type="AlphaFoldDB" id="R7RWN2"/>
<evidence type="ECO:0000313" key="1">
    <source>
        <dbReference type="EMBL" id="EIM79188.1"/>
    </source>
</evidence>
<keyword evidence="2" id="KW-1185">Reference proteome</keyword>
<organism evidence="1 2">
    <name type="scientific">Stereum hirsutum (strain FP-91666)</name>
    <name type="common">White-rot fungus</name>
    <dbReference type="NCBI Taxonomy" id="721885"/>
    <lineage>
        <taxon>Eukaryota</taxon>
        <taxon>Fungi</taxon>
        <taxon>Dikarya</taxon>
        <taxon>Basidiomycota</taxon>
        <taxon>Agaricomycotina</taxon>
        <taxon>Agaricomycetes</taxon>
        <taxon>Russulales</taxon>
        <taxon>Stereaceae</taxon>
        <taxon>Stereum</taxon>
    </lineage>
</organism>
<proteinExistence type="predicted"/>